<proteinExistence type="predicted"/>
<protein>
    <submittedName>
        <fullName evidence="2">Uncharacterized protein</fullName>
    </submittedName>
</protein>
<gene>
    <name evidence="2" type="ORF">HBH39_02020</name>
</gene>
<evidence type="ECO:0000313" key="2">
    <source>
        <dbReference type="EMBL" id="QIR13421.1"/>
    </source>
</evidence>
<keyword evidence="1" id="KW-0812">Transmembrane</keyword>
<evidence type="ECO:0000313" key="3">
    <source>
        <dbReference type="Proteomes" id="UP000502608"/>
    </source>
</evidence>
<keyword evidence="1" id="KW-1133">Transmembrane helix</keyword>
<feature type="transmembrane region" description="Helical" evidence="1">
    <location>
        <begin position="59"/>
        <end position="79"/>
    </location>
</feature>
<reference evidence="2 3" key="1">
    <citation type="submission" date="2020-03" db="EMBL/GenBank/DDBJ databases">
        <title>Complete genome sequence of Shewanella sp.</title>
        <authorList>
            <person name="Kim Y.-S."/>
            <person name="Kim S.-J."/>
            <person name="Jung H.-K."/>
            <person name="Kim K.-H."/>
        </authorList>
    </citation>
    <scope>NUCLEOTIDE SEQUENCE [LARGE SCALE GENOMIC DNA]</scope>
    <source>
        <strain evidence="2 3">PN3F2</strain>
    </source>
</reference>
<accession>A0A6G9QHP8</accession>
<feature type="transmembrane region" description="Helical" evidence="1">
    <location>
        <begin position="86"/>
        <end position="106"/>
    </location>
</feature>
<feature type="transmembrane region" description="Helical" evidence="1">
    <location>
        <begin position="112"/>
        <end position="131"/>
    </location>
</feature>
<organism evidence="2 3">
    <name type="scientific">Shewanella aestuarii</name>
    <dbReference type="NCBI Taxonomy" id="1028752"/>
    <lineage>
        <taxon>Bacteria</taxon>
        <taxon>Pseudomonadati</taxon>
        <taxon>Pseudomonadota</taxon>
        <taxon>Gammaproteobacteria</taxon>
        <taxon>Alteromonadales</taxon>
        <taxon>Shewanellaceae</taxon>
        <taxon>Shewanella</taxon>
    </lineage>
</organism>
<dbReference type="AlphaFoldDB" id="A0A6G9QHP8"/>
<dbReference type="RefSeq" id="WP_167675138.1">
    <property type="nucleotide sequence ID" value="NZ_CP050313.1"/>
</dbReference>
<dbReference type="EMBL" id="CP050313">
    <property type="protein sequence ID" value="QIR13421.1"/>
    <property type="molecule type" value="Genomic_DNA"/>
</dbReference>
<sequence length="148" mass="16787">MVRNNKHRPAYRQFMEQQSRLAYEELVRKQCTKKAIIGALLGAALGLVTFYYLNEHNITSTWMLFAPAALVGGLSRLLGRSYQTKYAIFCGCLASLVHLVGIIYIFPLNMLAISTLPVSFIIALYLGKVHLNEIQQRALWRKKIGQLD</sequence>
<name>A0A6G9QHP8_9GAMM</name>
<evidence type="ECO:0000256" key="1">
    <source>
        <dbReference type="SAM" id="Phobius"/>
    </source>
</evidence>
<dbReference type="KEGG" id="saes:HBH39_02020"/>
<dbReference type="Proteomes" id="UP000502608">
    <property type="component" value="Chromosome"/>
</dbReference>
<keyword evidence="3" id="KW-1185">Reference proteome</keyword>
<feature type="transmembrane region" description="Helical" evidence="1">
    <location>
        <begin position="35"/>
        <end position="53"/>
    </location>
</feature>
<keyword evidence="1" id="KW-0472">Membrane</keyword>